<dbReference type="InterPro" id="IPR025447">
    <property type="entry name" value="DUF4192"/>
</dbReference>
<comment type="caution">
    <text evidence="1">The sequence shown here is derived from an EMBL/GenBank/DDBJ whole genome shotgun (WGS) entry which is preliminary data.</text>
</comment>
<dbReference type="AlphaFoldDB" id="A0A418Q8N6"/>
<dbReference type="EMBL" id="QXJK01000003">
    <property type="protein sequence ID" value="RIX35753.1"/>
    <property type="molecule type" value="Genomic_DNA"/>
</dbReference>
<organism evidence="1 2">
    <name type="scientific">Corynebacterium falsenii</name>
    <dbReference type="NCBI Taxonomy" id="108486"/>
    <lineage>
        <taxon>Bacteria</taxon>
        <taxon>Bacillati</taxon>
        <taxon>Actinomycetota</taxon>
        <taxon>Actinomycetes</taxon>
        <taxon>Mycobacteriales</taxon>
        <taxon>Corynebacteriaceae</taxon>
        <taxon>Corynebacterium</taxon>
    </lineage>
</organism>
<reference evidence="1 2" key="1">
    <citation type="submission" date="2018-09" db="EMBL/GenBank/DDBJ databases">
        <title>Optimization and identification of Corynebacterium falsenii FN1-14 from fish paste.</title>
        <authorList>
            <person name="Daroonpunt R."/>
            <person name="Tanasupawat S."/>
        </authorList>
    </citation>
    <scope>NUCLEOTIDE SEQUENCE [LARGE SCALE GENOMIC DNA]</scope>
    <source>
        <strain evidence="1 2">FN1-14</strain>
    </source>
</reference>
<keyword evidence="2" id="KW-1185">Reference proteome</keyword>
<dbReference type="OrthoDB" id="3264463at2"/>
<proteinExistence type="predicted"/>
<protein>
    <submittedName>
        <fullName evidence="1">DUF4192 family protein</fullName>
    </submittedName>
</protein>
<evidence type="ECO:0000313" key="1">
    <source>
        <dbReference type="EMBL" id="RIX35753.1"/>
    </source>
</evidence>
<sequence length="566" mass="61091">MVRSYSTSSRTPFQTKHCLIRLPAVPDNRGYPQADSYPQKRSVDAVIEKVLTTPPAIMWGMTSSSSSSNPFNPQRPANIPQCTGEEHCADRAQQIHFGTDLGGLIASIPTLLGFPPCESLIAIGLSPRDMDSPSRLKVGPLVRIDIGDPTIDDMADAIADNACAPTMDSDLSYGKAAVGQVILVAVAADSDTANHSLQIALDALHSRGVSTVLAVYTPTIATGDPWIDVLSGDTGTIGNVESNPVRDIATLNRARVMQDREEMEQWLDSSEPLAELAATQSILHRLIPPETADVACVIGVSEALGRIEAGECSAEDMVRDQVVVSQLVRACLDADLHTYIVACSAGHHSAAMRDLLAECVRRGSGPIRRRMMVILALVLTVNDEGTLAFHTLGRVCEELLMAAATDSCPDFGCDGQHARNPIDAASIDMAELAFAAHRAGFAKKLINLIIAQALELIHHMKVDLEIIDDLATDSDEPPFHRCGFRDFVAIAQRYGDTSWPEAELPHRDGALVLPVLSHESFCEELVHDIAPAVWPDVYTRLHQAVDDFDWERINSALNGTDLPGPA</sequence>
<accession>A0A418Q8N6</accession>
<evidence type="ECO:0000313" key="2">
    <source>
        <dbReference type="Proteomes" id="UP000285278"/>
    </source>
</evidence>
<dbReference type="Pfam" id="PF13830">
    <property type="entry name" value="DUF4192"/>
    <property type="match status" value="1"/>
</dbReference>
<gene>
    <name evidence="1" type="ORF">D3M95_04480</name>
</gene>
<name>A0A418Q8N6_9CORY</name>
<dbReference type="RefSeq" id="WP_081737320.1">
    <property type="nucleotide sequence ID" value="NZ_CBCRUA010000006.1"/>
</dbReference>
<dbReference type="Proteomes" id="UP000285278">
    <property type="component" value="Unassembled WGS sequence"/>
</dbReference>